<keyword evidence="3" id="KW-0804">Transcription</keyword>
<accession>A0A8J3M5Q0</accession>
<dbReference type="InterPro" id="IPR005471">
    <property type="entry name" value="Tscrpt_reg_IclR_N"/>
</dbReference>
<comment type="caution">
    <text evidence="6">The sequence shown here is derived from an EMBL/GenBank/DDBJ whole genome shotgun (WGS) entry which is preliminary data.</text>
</comment>
<dbReference type="InterPro" id="IPR029016">
    <property type="entry name" value="GAF-like_dom_sf"/>
</dbReference>
<sequence length="259" mass="27756">MEQEGRSGAQSVERVLGVLEAIAASPAGLEIGDIADVVGVSTSTAYRLVGVLHRQGYVRRQAPGHRYLLGSTVGLLGIALQQQVLATPAVQRLLNAARDELRAPVYLTAFQGGEVVVSHISDSPEHPRIGQLHVGFAEANHATAFGKLMLASMDPGDLDDALESTERRALTRHSITSTSGLRGELARVRREQLAIEVEEYMPLLACIAAPVRSARGSTVGAVSVSVSADEFRSRADELERVVRRTAWHVSSQRDGSHPS</sequence>
<evidence type="ECO:0000259" key="5">
    <source>
        <dbReference type="PROSITE" id="PS51078"/>
    </source>
</evidence>
<keyword evidence="1" id="KW-0805">Transcription regulation</keyword>
<dbReference type="GO" id="GO:0003677">
    <property type="term" value="F:DNA binding"/>
    <property type="evidence" value="ECO:0007669"/>
    <property type="project" value="UniProtKB-KW"/>
</dbReference>
<dbReference type="GO" id="GO:0045892">
    <property type="term" value="P:negative regulation of DNA-templated transcription"/>
    <property type="evidence" value="ECO:0007669"/>
    <property type="project" value="TreeGrafter"/>
</dbReference>
<dbReference type="PANTHER" id="PTHR30136">
    <property type="entry name" value="HELIX-TURN-HELIX TRANSCRIPTIONAL REGULATOR, ICLR FAMILY"/>
    <property type="match status" value="1"/>
</dbReference>
<dbReference type="GO" id="GO:0003700">
    <property type="term" value="F:DNA-binding transcription factor activity"/>
    <property type="evidence" value="ECO:0007669"/>
    <property type="project" value="TreeGrafter"/>
</dbReference>
<dbReference type="SMART" id="SM00346">
    <property type="entry name" value="HTH_ICLR"/>
    <property type="match status" value="1"/>
</dbReference>
<dbReference type="PROSITE" id="PS51078">
    <property type="entry name" value="ICLR_ED"/>
    <property type="match status" value="1"/>
</dbReference>
<dbReference type="Proteomes" id="UP000617531">
    <property type="component" value="Unassembled WGS sequence"/>
</dbReference>
<dbReference type="SUPFAM" id="SSF46785">
    <property type="entry name" value="Winged helix' DNA-binding domain"/>
    <property type="match status" value="1"/>
</dbReference>
<dbReference type="Gene3D" id="1.10.10.10">
    <property type="entry name" value="Winged helix-like DNA-binding domain superfamily/Winged helix DNA-binding domain"/>
    <property type="match status" value="1"/>
</dbReference>
<dbReference type="InterPro" id="IPR014757">
    <property type="entry name" value="Tscrpt_reg_IclR_C"/>
</dbReference>
<dbReference type="InterPro" id="IPR050707">
    <property type="entry name" value="HTH_MetabolicPath_Reg"/>
</dbReference>
<protein>
    <submittedName>
        <fullName evidence="6">IclR family transcriptional regulator</fullName>
    </submittedName>
</protein>
<feature type="domain" description="HTH iclR-type" evidence="4">
    <location>
        <begin position="9"/>
        <end position="71"/>
    </location>
</feature>
<evidence type="ECO:0000256" key="3">
    <source>
        <dbReference type="ARBA" id="ARBA00023163"/>
    </source>
</evidence>
<reference evidence="6" key="2">
    <citation type="submission" date="2020-09" db="EMBL/GenBank/DDBJ databases">
        <authorList>
            <person name="Sun Q."/>
            <person name="Zhou Y."/>
        </authorList>
    </citation>
    <scope>NUCLEOTIDE SEQUENCE</scope>
    <source>
        <strain evidence="6">CGMCC 1.16548</strain>
    </source>
</reference>
<dbReference type="InterPro" id="IPR036390">
    <property type="entry name" value="WH_DNA-bd_sf"/>
</dbReference>
<evidence type="ECO:0000313" key="6">
    <source>
        <dbReference type="EMBL" id="GHF22724.1"/>
    </source>
</evidence>
<evidence type="ECO:0000259" key="4">
    <source>
        <dbReference type="PROSITE" id="PS51077"/>
    </source>
</evidence>
<dbReference type="PROSITE" id="PS51077">
    <property type="entry name" value="HTH_ICLR"/>
    <property type="match status" value="1"/>
</dbReference>
<name>A0A8J3M5Q0_9MICO</name>
<dbReference type="Pfam" id="PF09339">
    <property type="entry name" value="HTH_IclR"/>
    <property type="match status" value="1"/>
</dbReference>
<feature type="domain" description="IclR-ED" evidence="5">
    <location>
        <begin position="72"/>
        <end position="255"/>
    </location>
</feature>
<dbReference type="AlphaFoldDB" id="A0A8J3M5Q0"/>
<dbReference type="InterPro" id="IPR036388">
    <property type="entry name" value="WH-like_DNA-bd_sf"/>
</dbReference>
<keyword evidence="2" id="KW-0238">DNA-binding</keyword>
<dbReference type="EMBL" id="BNAI01000006">
    <property type="protein sequence ID" value="GHF22724.1"/>
    <property type="molecule type" value="Genomic_DNA"/>
</dbReference>
<dbReference type="Pfam" id="PF01614">
    <property type="entry name" value="IclR_C"/>
    <property type="match status" value="1"/>
</dbReference>
<dbReference type="Gene3D" id="3.30.450.40">
    <property type="match status" value="1"/>
</dbReference>
<organism evidence="6 7">
    <name type="scientific">Pseudolysinimonas yzui</name>
    <dbReference type="NCBI Taxonomy" id="2708254"/>
    <lineage>
        <taxon>Bacteria</taxon>
        <taxon>Bacillati</taxon>
        <taxon>Actinomycetota</taxon>
        <taxon>Actinomycetes</taxon>
        <taxon>Micrococcales</taxon>
        <taxon>Microbacteriaceae</taxon>
        <taxon>Pseudolysinimonas</taxon>
    </lineage>
</organism>
<evidence type="ECO:0000256" key="2">
    <source>
        <dbReference type="ARBA" id="ARBA00023125"/>
    </source>
</evidence>
<dbReference type="SUPFAM" id="SSF55781">
    <property type="entry name" value="GAF domain-like"/>
    <property type="match status" value="1"/>
</dbReference>
<evidence type="ECO:0000313" key="7">
    <source>
        <dbReference type="Proteomes" id="UP000617531"/>
    </source>
</evidence>
<proteinExistence type="predicted"/>
<keyword evidence="7" id="KW-1185">Reference proteome</keyword>
<gene>
    <name evidence="6" type="ORF">GCM10011600_24840</name>
</gene>
<dbReference type="PANTHER" id="PTHR30136:SF24">
    <property type="entry name" value="HTH-TYPE TRANSCRIPTIONAL REPRESSOR ALLR"/>
    <property type="match status" value="1"/>
</dbReference>
<reference evidence="6" key="1">
    <citation type="journal article" date="2014" name="Int. J. Syst. Evol. Microbiol.">
        <title>Complete genome sequence of Corynebacterium casei LMG S-19264T (=DSM 44701T), isolated from a smear-ripened cheese.</title>
        <authorList>
            <consortium name="US DOE Joint Genome Institute (JGI-PGF)"/>
            <person name="Walter F."/>
            <person name="Albersmeier A."/>
            <person name="Kalinowski J."/>
            <person name="Ruckert C."/>
        </authorList>
    </citation>
    <scope>NUCLEOTIDE SEQUENCE</scope>
    <source>
        <strain evidence="6">CGMCC 1.16548</strain>
    </source>
</reference>
<evidence type="ECO:0000256" key="1">
    <source>
        <dbReference type="ARBA" id="ARBA00023015"/>
    </source>
</evidence>